<organism evidence="1 2">
    <name type="scientific">Papilio machaon</name>
    <name type="common">Old World swallowtail butterfly</name>
    <dbReference type="NCBI Taxonomy" id="76193"/>
    <lineage>
        <taxon>Eukaryota</taxon>
        <taxon>Metazoa</taxon>
        <taxon>Ecdysozoa</taxon>
        <taxon>Arthropoda</taxon>
        <taxon>Hexapoda</taxon>
        <taxon>Insecta</taxon>
        <taxon>Pterygota</taxon>
        <taxon>Neoptera</taxon>
        <taxon>Endopterygota</taxon>
        <taxon>Lepidoptera</taxon>
        <taxon>Glossata</taxon>
        <taxon>Ditrysia</taxon>
        <taxon>Papilionoidea</taxon>
        <taxon>Papilionidae</taxon>
        <taxon>Papilioninae</taxon>
        <taxon>Papilio</taxon>
    </lineage>
</organism>
<sequence length="662" mass="75067">MEQLYMLEMFIDKVTVFVSDDDEKSTNNKKLIIKIKFGPNTEFIIKEGQLAVNEGKDDDVIDVDESGRKKWTRTIRVGKSYLFPSYPDTLLVILSKFPLEIEVWNDDDTEINIFVGVGTMYWQTEFFHMLKETADICKVHEPLTIKENARLLAECHCKQVGEISFILRLSALGNSIITEFQQPMRDPDSFVFRTNKAPSMFECKRIEGDDPNFCMVGSLYETTTLEDPDIIKNAVTKIEICTEASTCGMDKSGPDSTCKHGEKDKRPYPIDKIRMGDIRGPCGNPNCPLAHKVKTYIRNLDSYKNKVGVVSNKGDNVTKKICGKCDCKDDRWHRESCPLKKEATVKVECEGCKGVTEEGETCEDKKKKLMGTGATPKGSKTQVNYLFSTIKFQGLNSGAQLRNDFIQNSLMDPYLKSDSTNKSGCSCSQEPTFCDSEDIKYLVNQDMSMEGQEKNLETDDSKCYINVYNCVVVRDEKDCSCNPPKPTPLCRTFDCECMSKMTDIASRKNHKPFCPLYKHKSTCPVTKIHEEETQREDDEDEAEPLPYGLPPISLGPCPIMGRPCSVPDGFAKMYKNAALPALPPSYSDAGKVCCSKEYERVKKALQEYMKYEKDHDYRCVNKFDVDTERRCCDKEQHLMALMGKGCCGAHKMAIQEKFNEKK</sequence>
<dbReference type="AlphaFoldDB" id="A0A0N1I9E5"/>
<evidence type="ECO:0000313" key="1">
    <source>
        <dbReference type="EMBL" id="KPJ13946.1"/>
    </source>
</evidence>
<dbReference type="Pfam" id="PF14924">
    <property type="entry name" value="MAP10_N"/>
    <property type="match status" value="1"/>
</dbReference>
<dbReference type="Proteomes" id="UP000053240">
    <property type="component" value="Unassembled WGS sequence"/>
</dbReference>
<name>A0A0N1I9E5_PAPMA</name>
<proteinExistence type="predicted"/>
<dbReference type="KEGG" id="pmac:106712054"/>
<gene>
    <name evidence="1" type="ORF">RR48_03042</name>
</gene>
<protein>
    <submittedName>
        <fullName evidence="1">Uncharacterized protein</fullName>
    </submittedName>
</protein>
<keyword evidence="2" id="KW-1185">Reference proteome</keyword>
<dbReference type="EMBL" id="KQ460594">
    <property type="protein sequence ID" value="KPJ13946.1"/>
    <property type="molecule type" value="Genomic_DNA"/>
</dbReference>
<dbReference type="OrthoDB" id="6690062at2759"/>
<reference evidence="1 2" key="1">
    <citation type="journal article" date="2015" name="Nat. Commun.">
        <title>Outbred genome sequencing and CRISPR/Cas9 gene editing in butterflies.</title>
        <authorList>
            <person name="Li X."/>
            <person name="Fan D."/>
            <person name="Zhang W."/>
            <person name="Liu G."/>
            <person name="Zhang L."/>
            <person name="Zhao L."/>
            <person name="Fang X."/>
            <person name="Chen L."/>
            <person name="Dong Y."/>
            <person name="Chen Y."/>
            <person name="Ding Y."/>
            <person name="Zhao R."/>
            <person name="Feng M."/>
            <person name="Zhu Y."/>
            <person name="Feng Y."/>
            <person name="Jiang X."/>
            <person name="Zhu D."/>
            <person name="Xiang H."/>
            <person name="Feng X."/>
            <person name="Li S."/>
            <person name="Wang J."/>
            <person name="Zhang G."/>
            <person name="Kronforst M.R."/>
            <person name="Wang W."/>
        </authorList>
    </citation>
    <scope>NUCLEOTIDE SEQUENCE [LARGE SCALE GENOMIC DNA]</scope>
    <source>
        <strain evidence="1">Ya'a_city_454_Pm</strain>
        <tissue evidence="1">Whole body</tissue>
    </source>
</reference>
<accession>A0A0N1I9E5</accession>
<dbReference type="InParanoid" id="A0A0N1I9E5"/>
<evidence type="ECO:0000313" key="2">
    <source>
        <dbReference type="Proteomes" id="UP000053240"/>
    </source>
</evidence>